<evidence type="ECO:0000256" key="1">
    <source>
        <dbReference type="SAM" id="MobiDB-lite"/>
    </source>
</evidence>
<sequence length="151" mass="17299">MKPAESSVLVKGKEHQRHKKGRSDGARFLWKRLRSETGSFHTAEFFSIVPLLRNQGREVNDAAFVGYSPLHRMHAVENTVGRFYIHREHETMGVTMHTITTVISEYGKGGSWYRKQSFQHLPLPPGEFSGHLKPKSGPFVLIEWGKELDQK</sequence>
<evidence type="ECO:0000313" key="2">
    <source>
        <dbReference type="EMBL" id="EMP30508.1"/>
    </source>
</evidence>
<keyword evidence="3" id="KW-1185">Reference proteome</keyword>
<organism evidence="2 3">
    <name type="scientific">Chelonia mydas</name>
    <name type="common">Green sea-turtle</name>
    <name type="synonym">Chelonia agassizi</name>
    <dbReference type="NCBI Taxonomy" id="8469"/>
    <lineage>
        <taxon>Eukaryota</taxon>
        <taxon>Metazoa</taxon>
        <taxon>Chordata</taxon>
        <taxon>Craniata</taxon>
        <taxon>Vertebrata</taxon>
        <taxon>Euteleostomi</taxon>
        <taxon>Archelosauria</taxon>
        <taxon>Testudinata</taxon>
        <taxon>Testudines</taxon>
        <taxon>Cryptodira</taxon>
        <taxon>Durocryptodira</taxon>
        <taxon>Americhelydia</taxon>
        <taxon>Chelonioidea</taxon>
        <taxon>Cheloniidae</taxon>
        <taxon>Chelonia</taxon>
    </lineage>
</organism>
<dbReference type="EMBL" id="KB549573">
    <property type="protein sequence ID" value="EMP30508.1"/>
    <property type="molecule type" value="Genomic_DNA"/>
</dbReference>
<proteinExistence type="predicted"/>
<reference evidence="3" key="1">
    <citation type="journal article" date="2013" name="Nat. Genet.">
        <title>The draft genomes of soft-shell turtle and green sea turtle yield insights into the development and evolution of the turtle-specific body plan.</title>
        <authorList>
            <person name="Wang Z."/>
            <person name="Pascual-Anaya J."/>
            <person name="Zadissa A."/>
            <person name="Li W."/>
            <person name="Niimura Y."/>
            <person name="Huang Z."/>
            <person name="Li C."/>
            <person name="White S."/>
            <person name="Xiong Z."/>
            <person name="Fang D."/>
            <person name="Wang B."/>
            <person name="Ming Y."/>
            <person name="Chen Y."/>
            <person name="Zheng Y."/>
            <person name="Kuraku S."/>
            <person name="Pignatelli M."/>
            <person name="Herrero J."/>
            <person name="Beal K."/>
            <person name="Nozawa M."/>
            <person name="Li Q."/>
            <person name="Wang J."/>
            <person name="Zhang H."/>
            <person name="Yu L."/>
            <person name="Shigenobu S."/>
            <person name="Wang J."/>
            <person name="Liu J."/>
            <person name="Flicek P."/>
            <person name="Searle S."/>
            <person name="Wang J."/>
            <person name="Kuratani S."/>
            <person name="Yin Y."/>
            <person name="Aken B."/>
            <person name="Zhang G."/>
            <person name="Irie N."/>
        </authorList>
    </citation>
    <scope>NUCLEOTIDE SEQUENCE [LARGE SCALE GENOMIC DNA]</scope>
</reference>
<gene>
    <name evidence="2" type="ORF">UY3_12382</name>
</gene>
<feature type="region of interest" description="Disordered" evidence="1">
    <location>
        <begin position="1"/>
        <end position="23"/>
    </location>
</feature>
<dbReference type="AlphaFoldDB" id="M7BED9"/>
<evidence type="ECO:0000313" key="3">
    <source>
        <dbReference type="Proteomes" id="UP000031443"/>
    </source>
</evidence>
<dbReference type="Proteomes" id="UP000031443">
    <property type="component" value="Unassembled WGS sequence"/>
</dbReference>
<name>M7BED9_CHEMY</name>
<accession>M7BED9</accession>
<protein>
    <submittedName>
        <fullName evidence="2">Uncharacterized protein</fullName>
    </submittedName>
</protein>